<feature type="domain" description="GRF-type" evidence="6">
    <location>
        <begin position="133"/>
        <end position="174"/>
    </location>
</feature>
<dbReference type="AlphaFoldDB" id="A0A8R7QTF9"/>
<feature type="coiled-coil region" evidence="5">
    <location>
        <begin position="208"/>
        <end position="291"/>
    </location>
</feature>
<keyword evidence="2 4" id="KW-0863">Zinc-finger</keyword>
<evidence type="ECO:0000313" key="7">
    <source>
        <dbReference type="EnsemblPlants" id="TuG1812G0600003508.01.T03"/>
    </source>
</evidence>
<name>A0A8R7QTF9_TRIUA</name>
<keyword evidence="5" id="KW-0175">Coiled coil</keyword>
<accession>A0A8R7QTF9</accession>
<evidence type="ECO:0000256" key="2">
    <source>
        <dbReference type="ARBA" id="ARBA00022771"/>
    </source>
</evidence>
<dbReference type="PANTHER" id="PTHR35163">
    <property type="entry name" value="OS02G0467300 PROTEIN"/>
    <property type="match status" value="1"/>
</dbReference>
<evidence type="ECO:0000256" key="4">
    <source>
        <dbReference type="PROSITE-ProRule" id="PRU01343"/>
    </source>
</evidence>
<dbReference type="GO" id="GO:0008270">
    <property type="term" value="F:zinc ion binding"/>
    <property type="evidence" value="ECO:0007669"/>
    <property type="project" value="UniProtKB-KW"/>
</dbReference>
<dbReference type="EnsemblPlants" id="TuG1812G0600003508.01.T03">
    <property type="protein sequence ID" value="TuG1812G0600003508.01.T03"/>
    <property type="gene ID" value="TuG1812G0600003508.01"/>
</dbReference>
<evidence type="ECO:0000256" key="1">
    <source>
        <dbReference type="ARBA" id="ARBA00022723"/>
    </source>
</evidence>
<reference evidence="8" key="1">
    <citation type="journal article" date="2013" name="Nature">
        <title>Draft genome of the wheat A-genome progenitor Triticum urartu.</title>
        <authorList>
            <person name="Ling H.Q."/>
            <person name="Zhao S."/>
            <person name="Liu D."/>
            <person name="Wang J."/>
            <person name="Sun H."/>
            <person name="Zhang C."/>
            <person name="Fan H."/>
            <person name="Li D."/>
            <person name="Dong L."/>
            <person name="Tao Y."/>
            <person name="Gao C."/>
            <person name="Wu H."/>
            <person name="Li Y."/>
            <person name="Cui Y."/>
            <person name="Guo X."/>
            <person name="Zheng S."/>
            <person name="Wang B."/>
            <person name="Yu K."/>
            <person name="Liang Q."/>
            <person name="Yang W."/>
            <person name="Lou X."/>
            <person name="Chen J."/>
            <person name="Feng M."/>
            <person name="Jian J."/>
            <person name="Zhang X."/>
            <person name="Luo G."/>
            <person name="Jiang Y."/>
            <person name="Liu J."/>
            <person name="Wang Z."/>
            <person name="Sha Y."/>
            <person name="Zhang B."/>
            <person name="Wu H."/>
            <person name="Tang D."/>
            <person name="Shen Q."/>
            <person name="Xue P."/>
            <person name="Zou S."/>
            <person name="Wang X."/>
            <person name="Liu X."/>
            <person name="Wang F."/>
            <person name="Yang Y."/>
            <person name="An X."/>
            <person name="Dong Z."/>
            <person name="Zhang K."/>
            <person name="Zhang X."/>
            <person name="Luo M.C."/>
            <person name="Dvorak J."/>
            <person name="Tong Y."/>
            <person name="Wang J."/>
            <person name="Yang H."/>
            <person name="Li Z."/>
            <person name="Wang D."/>
            <person name="Zhang A."/>
            <person name="Wang J."/>
        </authorList>
    </citation>
    <scope>NUCLEOTIDE SEQUENCE</scope>
    <source>
        <strain evidence="8">cv. G1812</strain>
    </source>
</reference>
<proteinExistence type="predicted"/>
<dbReference type="InterPro" id="IPR010666">
    <property type="entry name" value="Znf_GRF"/>
</dbReference>
<reference evidence="7" key="2">
    <citation type="submission" date="2018-03" db="EMBL/GenBank/DDBJ databases">
        <title>The Triticum urartu genome reveals the dynamic nature of wheat genome evolution.</title>
        <authorList>
            <person name="Ling H."/>
            <person name="Ma B."/>
            <person name="Shi X."/>
            <person name="Liu H."/>
            <person name="Dong L."/>
            <person name="Sun H."/>
            <person name="Cao Y."/>
            <person name="Gao Q."/>
            <person name="Zheng S."/>
            <person name="Li Y."/>
            <person name="Yu Y."/>
            <person name="Du H."/>
            <person name="Qi M."/>
            <person name="Li Y."/>
            <person name="Yu H."/>
            <person name="Cui Y."/>
            <person name="Wang N."/>
            <person name="Chen C."/>
            <person name="Wu H."/>
            <person name="Zhao Y."/>
            <person name="Zhang J."/>
            <person name="Li Y."/>
            <person name="Zhou W."/>
            <person name="Zhang B."/>
            <person name="Hu W."/>
            <person name="Eijk M."/>
            <person name="Tang J."/>
            <person name="Witsenboer H."/>
            <person name="Zhao S."/>
            <person name="Li Z."/>
            <person name="Zhang A."/>
            <person name="Wang D."/>
            <person name="Liang C."/>
        </authorList>
    </citation>
    <scope>NUCLEOTIDE SEQUENCE [LARGE SCALE GENOMIC DNA]</scope>
    <source>
        <strain evidence="7">cv. G1812</strain>
    </source>
</reference>
<keyword evidence="3" id="KW-0862">Zinc</keyword>
<dbReference type="Gramene" id="TuG1812G0600003508.01.T03">
    <property type="protein sequence ID" value="TuG1812G0600003508.01.T03"/>
    <property type="gene ID" value="TuG1812G0600003508.01"/>
</dbReference>
<sequence>MYELHVASHKLPFEISSSLQISGDSMAGIRLKTPNLLLGHFKHYYDRWGPILGTWRHGRELTPSNGVAAATAPACGPPTVVLLLPDAMVSWSDETSEDSVLNISSSCDGIIKLLATMHDPNFNGTDADVNVLCEHGELAERFVAFEGMHTGRRFIGCAKKEGINCGVVQWIDFEWPDSMEKALAKLWDMYEETKSARTNDNLESSFAIHNLTEEKKKLQENYDSLYADVNALLNAQQERGVELTNQKEQKQYLEVKIVELETVVGNLKAELSKKEEEKKKLQENYVSLYADVNSLLDAQQQRGVELNNQKEQKEYVDVKIVELETVVGNLKAELSKTEEEKKKMLQNYETLKNLTCAQANVIRNLKFNHLKEKERLTEERLKLQYHISELQKSEEKIKFKLQGVKAILDE</sequence>
<protein>
    <recommendedName>
        <fullName evidence="6">GRF-type domain-containing protein</fullName>
    </recommendedName>
</protein>
<keyword evidence="8" id="KW-1185">Reference proteome</keyword>
<evidence type="ECO:0000256" key="3">
    <source>
        <dbReference type="ARBA" id="ARBA00022833"/>
    </source>
</evidence>
<keyword evidence="1" id="KW-0479">Metal-binding</keyword>
<evidence type="ECO:0000313" key="8">
    <source>
        <dbReference type="Proteomes" id="UP000015106"/>
    </source>
</evidence>
<reference evidence="7" key="3">
    <citation type="submission" date="2022-06" db="UniProtKB">
        <authorList>
            <consortium name="EnsemblPlants"/>
        </authorList>
    </citation>
    <scope>IDENTIFICATION</scope>
</reference>
<dbReference type="PANTHER" id="PTHR35163:SF8">
    <property type="entry name" value="GENOME ASSEMBLY, CHROMOSOME: II"/>
    <property type="match status" value="1"/>
</dbReference>
<organism evidence="7 8">
    <name type="scientific">Triticum urartu</name>
    <name type="common">Red wild einkorn</name>
    <name type="synonym">Crithodium urartu</name>
    <dbReference type="NCBI Taxonomy" id="4572"/>
    <lineage>
        <taxon>Eukaryota</taxon>
        <taxon>Viridiplantae</taxon>
        <taxon>Streptophyta</taxon>
        <taxon>Embryophyta</taxon>
        <taxon>Tracheophyta</taxon>
        <taxon>Spermatophyta</taxon>
        <taxon>Magnoliopsida</taxon>
        <taxon>Liliopsida</taxon>
        <taxon>Poales</taxon>
        <taxon>Poaceae</taxon>
        <taxon>BOP clade</taxon>
        <taxon>Pooideae</taxon>
        <taxon>Triticodae</taxon>
        <taxon>Triticeae</taxon>
        <taxon>Triticinae</taxon>
        <taxon>Triticum</taxon>
    </lineage>
</organism>
<feature type="coiled-coil region" evidence="5">
    <location>
        <begin position="320"/>
        <end position="393"/>
    </location>
</feature>
<dbReference type="PROSITE" id="PS51999">
    <property type="entry name" value="ZF_GRF"/>
    <property type="match status" value="1"/>
</dbReference>
<evidence type="ECO:0000259" key="6">
    <source>
        <dbReference type="PROSITE" id="PS51999"/>
    </source>
</evidence>
<evidence type="ECO:0000256" key="5">
    <source>
        <dbReference type="SAM" id="Coils"/>
    </source>
</evidence>
<dbReference type="Proteomes" id="UP000015106">
    <property type="component" value="Chromosome 6"/>
</dbReference>